<protein>
    <submittedName>
        <fullName evidence="3">Peptide/nickel transport system substrate-binding protein</fullName>
    </submittedName>
</protein>
<dbReference type="Gene3D" id="3.10.105.10">
    <property type="entry name" value="Dipeptide-binding Protein, Domain 3"/>
    <property type="match status" value="1"/>
</dbReference>
<dbReference type="OrthoDB" id="9046151at2"/>
<proteinExistence type="predicted"/>
<gene>
    <name evidence="3" type="ORF">CLV43_102267</name>
</gene>
<evidence type="ECO:0000313" key="3">
    <source>
        <dbReference type="EMBL" id="PRY44702.1"/>
    </source>
</evidence>
<dbReference type="PANTHER" id="PTHR30290">
    <property type="entry name" value="PERIPLASMIC BINDING COMPONENT OF ABC TRANSPORTER"/>
    <property type="match status" value="1"/>
</dbReference>
<dbReference type="InterPro" id="IPR000914">
    <property type="entry name" value="SBP_5_dom"/>
</dbReference>
<dbReference type="AlphaFoldDB" id="A0A2T0TG85"/>
<reference evidence="3 4" key="1">
    <citation type="submission" date="2018-03" db="EMBL/GenBank/DDBJ databases">
        <title>Genomic Encyclopedia of Archaeal and Bacterial Type Strains, Phase II (KMG-II): from individual species to whole genera.</title>
        <authorList>
            <person name="Goeker M."/>
        </authorList>
    </citation>
    <scope>NUCLEOTIDE SEQUENCE [LARGE SCALE GENOMIC DNA]</scope>
    <source>
        <strain evidence="3 4">DSM 44720</strain>
    </source>
</reference>
<sequence>MKRTTTGIHALSLCLAAAVLAGCGGTSTGGGKAEFVDGGTFTLATSSDPGNLDPQMGAGTTLFTVSQFAYDPLVSVDGKTGEIKSGLAKSWDVKGTTITLTLNADITCSDGAKLTATDVARNLDFVADPASKSPFTGTFFPAGAKSVADDAAATVTVTLAAPAPFVLNGLANLPMVCPAGMADRTTLKTATAGTGPYKLTEAAPGDHYTYTVRDGYKWGPDGATTATKGLPKTVVVKVVQNETTAANLLLSGGLNAAQVSGPDADRLAKSGLYSTETPALVGEQWYNHGEGRVTSDPKVRKALTQALDLAQLRKVLTSDQGGPATTLAANEPVACTGDSVSKALPAFDAKAAAALLDEAGWKAGADGKRTKDGKPLSLVFLYQNNNGSAGDAAAELAVQQWKAVGVDATARSQDETTLTSTIFGAGDWDVTWVSLNVSSPDQLVPFLSGPAAPAGTNFSAISDPEYDKAVTAAMAVPGVEGCSGWLAAESGLIAKSEIVPFASKSVRTFGKGAEFQTPGLLIPTSIRVLAK</sequence>
<dbReference type="Gene3D" id="3.40.190.10">
    <property type="entry name" value="Periplasmic binding protein-like II"/>
    <property type="match status" value="1"/>
</dbReference>
<dbReference type="GO" id="GO:0042597">
    <property type="term" value="C:periplasmic space"/>
    <property type="evidence" value="ECO:0007669"/>
    <property type="project" value="UniProtKB-ARBA"/>
</dbReference>
<keyword evidence="4" id="KW-1185">Reference proteome</keyword>
<evidence type="ECO:0000256" key="1">
    <source>
        <dbReference type="SAM" id="SignalP"/>
    </source>
</evidence>
<dbReference type="SUPFAM" id="SSF53850">
    <property type="entry name" value="Periplasmic binding protein-like II"/>
    <property type="match status" value="1"/>
</dbReference>
<feature type="chain" id="PRO_5038589478" evidence="1">
    <location>
        <begin position="22"/>
        <end position="531"/>
    </location>
</feature>
<keyword evidence="1" id="KW-0732">Signal</keyword>
<dbReference type="EMBL" id="PVTF01000002">
    <property type="protein sequence ID" value="PRY44702.1"/>
    <property type="molecule type" value="Genomic_DNA"/>
</dbReference>
<evidence type="ECO:0000259" key="2">
    <source>
        <dbReference type="Pfam" id="PF00496"/>
    </source>
</evidence>
<organism evidence="3 4">
    <name type="scientific">Umezawaea tangerina</name>
    <dbReference type="NCBI Taxonomy" id="84725"/>
    <lineage>
        <taxon>Bacteria</taxon>
        <taxon>Bacillati</taxon>
        <taxon>Actinomycetota</taxon>
        <taxon>Actinomycetes</taxon>
        <taxon>Pseudonocardiales</taxon>
        <taxon>Pseudonocardiaceae</taxon>
        <taxon>Umezawaea</taxon>
    </lineage>
</organism>
<dbReference type="GO" id="GO:0015833">
    <property type="term" value="P:peptide transport"/>
    <property type="evidence" value="ECO:0007669"/>
    <property type="project" value="TreeGrafter"/>
</dbReference>
<dbReference type="Pfam" id="PF00496">
    <property type="entry name" value="SBP_bac_5"/>
    <property type="match status" value="1"/>
</dbReference>
<evidence type="ECO:0000313" key="4">
    <source>
        <dbReference type="Proteomes" id="UP000239494"/>
    </source>
</evidence>
<accession>A0A2T0TG85</accession>
<dbReference type="InterPro" id="IPR030678">
    <property type="entry name" value="Peptide/Ni-bd"/>
</dbReference>
<dbReference type="GO" id="GO:1904680">
    <property type="term" value="F:peptide transmembrane transporter activity"/>
    <property type="evidence" value="ECO:0007669"/>
    <property type="project" value="TreeGrafter"/>
</dbReference>
<dbReference type="CDD" id="cd00995">
    <property type="entry name" value="PBP2_NikA_DppA_OppA_like"/>
    <property type="match status" value="1"/>
</dbReference>
<dbReference type="PIRSF" id="PIRSF002741">
    <property type="entry name" value="MppA"/>
    <property type="match status" value="1"/>
</dbReference>
<dbReference type="RefSeq" id="WP_106186300.1">
    <property type="nucleotide sequence ID" value="NZ_PVTF01000002.1"/>
</dbReference>
<dbReference type="InterPro" id="IPR039424">
    <property type="entry name" value="SBP_5"/>
</dbReference>
<name>A0A2T0TG85_9PSEU</name>
<dbReference type="PROSITE" id="PS51257">
    <property type="entry name" value="PROKAR_LIPOPROTEIN"/>
    <property type="match status" value="1"/>
</dbReference>
<dbReference type="Proteomes" id="UP000239494">
    <property type="component" value="Unassembled WGS sequence"/>
</dbReference>
<feature type="domain" description="Solute-binding protein family 5" evidence="2">
    <location>
        <begin position="82"/>
        <end position="442"/>
    </location>
</feature>
<dbReference type="GO" id="GO:0043190">
    <property type="term" value="C:ATP-binding cassette (ABC) transporter complex"/>
    <property type="evidence" value="ECO:0007669"/>
    <property type="project" value="InterPro"/>
</dbReference>
<feature type="signal peptide" evidence="1">
    <location>
        <begin position="1"/>
        <end position="21"/>
    </location>
</feature>
<comment type="caution">
    <text evidence="3">The sequence shown here is derived from an EMBL/GenBank/DDBJ whole genome shotgun (WGS) entry which is preliminary data.</text>
</comment>